<proteinExistence type="predicted"/>
<keyword evidence="2" id="KW-1185">Reference proteome</keyword>
<protein>
    <submittedName>
        <fullName evidence="1">Uncharacterized protein</fullName>
    </submittedName>
</protein>
<dbReference type="Proteomes" id="UP001246858">
    <property type="component" value="Unassembled WGS sequence"/>
</dbReference>
<accession>A0ACC6KSZ2</accession>
<comment type="caution">
    <text evidence="1">The sequence shown here is derived from an EMBL/GenBank/DDBJ whole genome shotgun (WGS) entry which is preliminary data.</text>
</comment>
<gene>
    <name evidence="1" type="ORF">J2X78_000873</name>
</gene>
<reference evidence="1" key="1">
    <citation type="submission" date="2023-07" db="EMBL/GenBank/DDBJ databases">
        <title>Sorghum-associated microbial communities from plants grown in Nebraska, USA.</title>
        <authorList>
            <person name="Schachtman D."/>
        </authorList>
    </citation>
    <scope>NUCLEOTIDE SEQUENCE</scope>
    <source>
        <strain evidence="1">2697</strain>
    </source>
</reference>
<name>A0ACC6KSZ2_9SPHI</name>
<sequence length="520" mass="60309">MKLIYFIILIIVFSSISCKKALDLNPKNSITYSNGIRTEKDIESLMNSAELNVRLVENLLLTNYDSFFQSFYNRYSTNYINLFDFLKGSHYPNDKASLGFYQIIHKSNIPLRYLDQTDMPEPRKDYYRGRANFYKAFAYLWLIRRYGDVILIKDDVILEPVAKSPWPEVADYAIDLAEQAVKLLPEYSDIKDAQGNPPANKFTPSKGAANALLANLTAWKAGAKYLAQVKDANYDELSLWKKSADACSQIIESGQYNLAPNPEQVCESVLVGNSSESIYEAELRQYWDELNIYSLKYNQREYHGLNVYSQNDCPINFKNMVPPEYLDLKLLADSVKRLFSSEDLRLKSWFYKFDSLSNVPSMKGLAFSNKYRRFKYYTSGTKLGLVQGCFQNRVFWRLADIYLLRAESRARLGDMGGAIADLNKVRARSQAKLYENSDGDLRYAIYEEKVKKEMLFEPDSFWYDVIRNGYLRIEPSLKQFSTDKLTDQDLRDGAAFVNMEADPNNPLMRHNIYWQRRFGQ</sequence>
<organism evidence="1 2">
    <name type="scientific">Pedobacter africanus</name>
    <dbReference type="NCBI Taxonomy" id="151894"/>
    <lineage>
        <taxon>Bacteria</taxon>
        <taxon>Pseudomonadati</taxon>
        <taxon>Bacteroidota</taxon>
        <taxon>Sphingobacteriia</taxon>
        <taxon>Sphingobacteriales</taxon>
        <taxon>Sphingobacteriaceae</taxon>
        <taxon>Pedobacter</taxon>
    </lineage>
</organism>
<evidence type="ECO:0000313" key="2">
    <source>
        <dbReference type="Proteomes" id="UP001246858"/>
    </source>
</evidence>
<evidence type="ECO:0000313" key="1">
    <source>
        <dbReference type="EMBL" id="MDR6782321.1"/>
    </source>
</evidence>
<dbReference type="EMBL" id="JAVDTF010000001">
    <property type="protein sequence ID" value="MDR6782321.1"/>
    <property type="molecule type" value="Genomic_DNA"/>
</dbReference>